<feature type="transmembrane region" description="Helical" evidence="6">
    <location>
        <begin position="100"/>
        <end position="118"/>
    </location>
</feature>
<comment type="subcellular location">
    <subcellularLocation>
        <location evidence="1">Membrane</location>
        <topology evidence="1">Multi-pass membrane protein</topology>
    </subcellularLocation>
</comment>
<reference evidence="8" key="2">
    <citation type="submission" date="2018-07" db="EMBL/GenBank/DDBJ databases">
        <authorList>
            <person name="Quirk P.G."/>
            <person name="Krulwich T.A."/>
        </authorList>
    </citation>
    <scope>NUCLEOTIDE SEQUENCE</scope>
</reference>
<evidence type="ECO:0000256" key="2">
    <source>
        <dbReference type="ARBA" id="ARBA00006824"/>
    </source>
</evidence>
<sequence length="225" mass="25660">MLRSVINRVKNFTTTAFSDKFLLATNVGISVSLSGVGDMIEQQYEIMKKEIDKWDKRRTLNMSVSGMTVGVFCHHWYLFLDHHFPGRSFKLVCKKVLMDQMLASPIVILLFFTTLGVLKKSTKDEVLREMKDKAMTLYLAEWIVWPTAQIINFTILPTRYRVLYDNTISLGYDVYTSAIINAPCKDELNSNNSDKVQISNTGFESQHVVHCSNLDKNSKLTSVAS</sequence>
<gene>
    <name evidence="8" type="primary">CSON000053</name>
</gene>
<dbReference type="VEuPathDB" id="VectorBase:CSON000053"/>
<keyword evidence="3 6" id="KW-0812">Transmembrane</keyword>
<evidence type="ECO:0000256" key="6">
    <source>
        <dbReference type="RuleBase" id="RU363053"/>
    </source>
</evidence>
<organism evidence="8">
    <name type="scientific">Culicoides sonorensis</name>
    <name type="common">Biting midge</name>
    <dbReference type="NCBI Taxonomy" id="179676"/>
    <lineage>
        <taxon>Eukaryota</taxon>
        <taxon>Metazoa</taxon>
        <taxon>Ecdysozoa</taxon>
        <taxon>Arthropoda</taxon>
        <taxon>Hexapoda</taxon>
        <taxon>Insecta</taxon>
        <taxon>Pterygota</taxon>
        <taxon>Neoptera</taxon>
        <taxon>Endopterygota</taxon>
        <taxon>Diptera</taxon>
        <taxon>Nematocera</taxon>
        <taxon>Chironomoidea</taxon>
        <taxon>Ceratopogonidae</taxon>
        <taxon>Ceratopogoninae</taxon>
        <taxon>Culicoides</taxon>
        <taxon>Monoculicoides</taxon>
    </lineage>
</organism>
<dbReference type="Pfam" id="PF04117">
    <property type="entry name" value="Mpv17_PMP22"/>
    <property type="match status" value="1"/>
</dbReference>
<dbReference type="EMBL" id="UFQS01001009">
    <property type="protein sequence ID" value="SSX08559.1"/>
    <property type="molecule type" value="Genomic_DNA"/>
</dbReference>
<dbReference type="GO" id="GO:0005739">
    <property type="term" value="C:mitochondrion"/>
    <property type="evidence" value="ECO:0007669"/>
    <property type="project" value="TreeGrafter"/>
</dbReference>
<keyword evidence="4 6" id="KW-1133">Transmembrane helix</keyword>
<evidence type="ECO:0000256" key="1">
    <source>
        <dbReference type="ARBA" id="ARBA00004141"/>
    </source>
</evidence>
<dbReference type="InterPro" id="IPR007248">
    <property type="entry name" value="Mpv17_PMP22"/>
</dbReference>
<reference evidence="7" key="1">
    <citation type="submission" date="2018-04" db="EMBL/GenBank/DDBJ databases">
        <authorList>
            <person name="Go L.Y."/>
            <person name="Mitchell J.A."/>
        </authorList>
    </citation>
    <scope>NUCLEOTIDE SEQUENCE</scope>
    <source>
        <tissue evidence="7">Whole organism</tissue>
    </source>
</reference>
<dbReference type="AlphaFoldDB" id="A0A336MDW1"/>
<evidence type="ECO:0000313" key="7">
    <source>
        <dbReference type="EMBL" id="SSX08559.1"/>
    </source>
</evidence>
<evidence type="ECO:0000256" key="4">
    <source>
        <dbReference type="ARBA" id="ARBA00022989"/>
    </source>
</evidence>
<accession>A0A336MDW1</accession>
<evidence type="ECO:0000313" key="8">
    <source>
        <dbReference type="EMBL" id="SSX28475.1"/>
    </source>
</evidence>
<evidence type="ECO:0000256" key="3">
    <source>
        <dbReference type="ARBA" id="ARBA00022692"/>
    </source>
</evidence>
<dbReference type="GO" id="GO:0016020">
    <property type="term" value="C:membrane"/>
    <property type="evidence" value="ECO:0007669"/>
    <property type="project" value="UniProtKB-SubCell"/>
</dbReference>
<proteinExistence type="inferred from homology"/>
<name>A0A336MDW1_CULSO</name>
<feature type="transmembrane region" description="Helical" evidence="6">
    <location>
        <begin position="60"/>
        <end position="80"/>
    </location>
</feature>
<dbReference type="EMBL" id="UFQT01001009">
    <property type="protein sequence ID" value="SSX28475.1"/>
    <property type="molecule type" value="Genomic_DNA"/>
</dbReference>
<dbReference type="OMA" id="IICHYWY"/>
<dbReference type="GO" id="GO:0061668">
    <property type="term" value="P:mitochondrial ribosome assembly"/>
    <property type="evidence" value="ECO:0007669"/>
    <property type="project" value="TreeGrafter"/>
</dbReference>
<dbReference type="PANTHER" id="PTHR11266:SF8">
    <property type="entry name" value="MPV17-LIKE PROTEIN 2"/>
    <property type="match status" value="1"/>
</dbReference>
<evidence type="ECO:0000256" key="5">
    <source>
        <dbReference type="ARBA" id="ARBA00023136"/>
    </source>
</evidence>
<protein>
    <submittedName>
        <fullName evidence="8">CSON000053 protein</fullName>
    </submittedName>
</protein>
<keyword evidence="5 6" id="KW-0472">Membrane</keyword>
<comment type="similarity">
    <text evidence="2 6">Belongs to the peroxisomal membrane protein PXMP2/4 family.</text>
</comment>
<dbReference type="PANTHER" id="PTHR11266">
    <property type="entry name" value="PEROXISOMAL MEMBRANE PROTEIN 2, PXMP2 MPV17"/>
    <property type="match status" value="1"/>
</dbReference>